<sequence length="90" mass="10399">MFVALAKRFGRGLWDTMMYFLVIRSRGRVPISDGFVARRIAGPGLAANHFFQIKPEQALAALESKMELDELEVWRKNLETKIEIPTEKYK</sequence>
<dbReference type="HOGENOM" id="CLU_2442966_0_0_1"/>
<reference evidence="1" key="1">
    <citation type="journal article" date="2012" name="Nature">
        <title>The oyster genome reveals stress adaptation and complexity of shell formation.</title>
        <authorList>
            <person name="Zhang G."/>
            <person name="Fang X."/>
            <person name="Guo X."/>
            <person name="Li L."/>
            <person name="Luo R."/>
            <person name="Xu F."/>
            <person name="Yang P."/>
            <person name="Zhang L."/>
            <person name="Wang X."/>
            <person name="Qi H."/>
            <person name="Xiong Z."/>
            <person name="Que H."/>
            <person name="Xie Y."/>
            <person name="Holland P.W."/>
            <person name="Paps J."/>
            <person name="Zhu Y."/>
            <person name="Wu F."/>
            <person name="Chen Y."/>
            <person name="Wang J."/>
            <person name="Peng C."/>
            <person name="Meng J."/>
            <person name="Yang L."/>
            <person name="Liu J."/>
            <person name="Wen B."/>
            <person name="Zhang N."/>
            <person name="Huang Z."/>
            <person name="Zhu Q."/>
            <person name="Feng Y."/>
            <person name="Mount A."/>
            <person name="Hedgecock D."/>
            <person name="Xu Z."/>
            <person name="Liu Y."/>
            <person name="Domazet-Loso T."/>
            <person name="Du Y."/>
            <person name="Sun X."/>
            <person name="Zhang S."/>
            <person name="Liu B."/>
            <person name="Cheng P."/>
            <person name="Jiang X."/>
            <person name="Li J."/>
            <person name="Fan D."/>
            <person name="Wang W."/>
            <person name="Fu W."/>
            <person name="Wang T."/>
            <person name="Wang B."/>
            <person name="Zhang J."/>
            <person name="Peng Z."/>
            <person name="Li Y."/>
            <person name="Li N."/>
            <person name="Wang J."/>
            <person name="Chen M."/>
            <person name="He Y."/>
            <person name="Tan F."/>
            <person name="Song X."/>
            <person name="Zheng Q."/>
            <person name="Huang R."/>
            <person name="Yang H."/>
            <person name="Du X."/>
            <person name="Chen L."/>
            <person name="Yang M."/>
            <person name="Gaffney P.M."/>
            <person name="Wang S."/>
            <person name="Luo L."/>
            <person name="She Z."/>
            <person name="Ming Y."/>
            <person name="Huang W."/>
            <person name="Zhang S."/>
            <person name="Huang B."/>
            <person name="Zhang Y."/>
            <person name="Qu T."/>
            <person name="Ni P."/>
            <person name="Miao G."/>
            <person name="Wang J."/>
            <person name="Wang Q."/>
            <person name="Steinberg C.E."/>
            <person name="Wang H."/>
            <person name="Li N."/>
            <person name="Qian L."/>
            <person name="Zhang G."/>
            <person name="Li Y."/>
            <person name="Yang H."/>
            <person name="Liu X."/>
            <person name="Wang J."/>
            <person name="Yin Y."/>
            <person name="Wang J."/>
        </authorList>
    </citation>
    <scope>NUCLEOTIDE SEQUENCE [LARGE SCALE GENOMIC DNA]</scope>
    <source>
        <strain evidence="1">05x7-T-G4-1.051#20</strain>
    </source>
</reference>
<organism evidence="1">
    <name type="scientific">Magallana gigas</name>
    <name type="common">Pacific oyster</name>
    <name type="synonym">Crassostrea gigas</name>
    <dbReference type="NCBI Taxonomy" id="29159"/>
    <lineage>
        <taxon>Eukaryota</taxon>
        <taxon>Metazoa</taxon>
        <taxon>Spiralia</taxon>
        <taxon>Lophotrochozoa</taxon>
        <taxon>Mollusca</taxon>
        <taxon>Bivalvia</taxon>
        <taxon>Autobranchia</taxon>
        <taxon>Pteriomorphia</taxon>
        <taxon>Ostreida</taxon>
        <taxon>Ostreoidea</taxon>
        <taxon>Ostreidae</taxon>
        <taxon>Magallana</taxon>
    </lineage>
</organism>
<protein>
    <submittedName>
        <fullName evidence="1">Uncharacterized protein</fullName>
    </submittedName>
</protein>
<dbReference type="Pfam" id="PF25228">
    <property type="entry name" value="Lips"/>
    <property type="match status" value="1"/>
</dbReference>
<accession>K1R9S9</accession>
<dbReference type="AlphaFoldDB" id="K1R9S9"/>
<evidence type="ECO:0000313" key="1">
    <source>
        <dbReference type="EMBL" id="EKC30766.1"/>
    </source>
</evidence>
<dbReference type="InParanoid" id="K1R9S9"/>
<gene>
    <name evidence="1" type="ORF">CGI_10021669</name>
</gene>
<proteinExistence type="predicted"/>
<dbReference type="InterPro" id="IPR057435">
    <property type="entry name" value="Lips"/>
</dbReference>
<dbReference type="PANTHER" id="PTHR37686:SF1">
    <property type="entry name" value="LD36006P"/>
    <property type="match status" value="1"/>
</dbReference>
<name>K1R9S9_MAGGI</name>
<dbReference type="PANTHER" id="PTHR37686">
    <property type="entry name" value="LD36006P"/>
    <property type="match status" value="1"/>
</dbReference>
<dbReference type="EMBL" id="JH816740">
    <property type="protein sequence ID" value="EKC30766.1"/>
    <property type="molecule type" value="Genomic_DNA"/>
</dbReference>